<dbReference type="CDD" id="cd15904">
    <property type="entry name" value="TSPO_MBR"/>
    <property type="match status" value="1"/>
</dbReference>
<keyword evidence="3 6" id="KW-0812">Transmembrane</keyword>
<dbReference type="GO" id="GO:0033013">
    <property type="term" value="P:tetrapyrrole metabolic process"/>
    <property type="evidence" value="ECO:0007669"/>
    <property type="project" value="UniProtKB-ARBA"/>
</dbReference>
<dbReference type="Pfam" id="PF03073">
    <property type="entry name" value="TspO_MBR"/>
    <property type="match status" value="1"/>
</dbReference>
<evidence type="ECO:0000256" key="2">
    <source>
        <dbReference type="ARBA" id="ARBA00007524"/>
    </source>
</evidence>
<proteinExistence type="inferred from homology"/>
<feature type="transmembrane region" description="Helical" evidence="6">
    <location>
        <begin position="44"/>
        <end position="65"/>
    </location>
</feature>
<gene>
    <name evidence="7" type="ORF">GA0070561_0519</name>
</gene>
<accession>A0A1C4TZ10</accession>
<evidence type="ECO:0000256" key="3">
    <source>
        <dbReference type="ARBA" id="ARBA00022692"/>
    </source>
</evidence>
<dbReference type="STRING" id="285676.GA0070561_0519"/>
<dbReference type="PIRSF" id="PIRSF005859">
    <property type="entry name" value="PBR"/>
    <property type="match status" value="1"/>
</dbReference>
<comment type="subcellular location">
    <subcellularLocation>
        <location evidence="1">Membrane</location>
        <topology evidence="1">Multi-pass membrane protein</topology>
    </subcellularLocation>
</comment>
<organism evidence="7 8">
    <name type="scientific">Micromonospora saelicesensis</name>
    <dbReference type="NCBI Taxonomy" id="285676"/>
    <lineage>
        <taxon>Bacteria</taxon>
        <taxon>Bacillati</taxon>
        <taxon>Actinomycetota</taxon>
        <taxon>Actinomycetes</taxon>
        <taxon>Micromonosporales</taxon>
        <taxon>Micromonosporaceae</taxon>
        <taxon>Micromonospora</taxon>
    </lineage>
</organism>
<evidence type="ECO:0000256" key="1">
    <source>
        <dbReference type="ARBA" id="ARBA00004141"/>
    </source>
</evidence>
<dbReference type="PANTHER" id="PTHR10057">
    <property type="entry name" value="PERIPHERAL-TYPE BENZODIAZEPINE RECEPTOR"/>
    <property type="match status" value="1"/>
</dbReference>
<name>A0A1C4TZ10_9ACTN</name>
<protein>
    <submittedName>
        <fullName evidence="7">TspO and MBR related proteins</fullName>
    </submittedName>
</protein>
<keyword evidence="5 6" id="KW-0472">Membrane</keyword>
<feature type="transmembrane region" description="Helical" evidence="6">
    <location>
        <begin position="77"/>
        <end position="95"/>
    </location>
</feature>
<dbReference type="EMBL" id="FMCR01000001">
    <property type="protein sequence ID" value="SCE64695.1"/>
    <property type="molecule type" value="Genomic_DNA"/>
</dbReference>
<feature type="transmembrane region" description="Helical" evidence="6">
    <location>
        <begin position="130"/>
        <end position="150"/>
    </location>
</feature>
<keyword evidence="4 6" id="KW-1133">Transmembrane helix</keyword>
<dbReference type="Proteomes" id="UP000198864">
    <property type="component" value="Unassembled WGS sequence"/>
</dbReference>
<comment type="similarity">
    <text evidence="2">Belongs to the TspO/BZRP family.</text>
</comment>
<dbReference type="PANTHER" id="PTHR10057:SF0">
    <property type="entry name" value="TRANSLOCATOR PROTEIN"/>
    <property type="match status" value="1"/>
</dbReference>
<dbReference type="GO" id="GO:0016020">
    <property type="term" value="C:membrane"/>
    <property type="evidence" value="ECO:0007669"/>
    <property type="project" value="UniProtKB-SubCell"/>
</dbReference>
<dbReference type="RefSeq" id="WP_091393444.1">
    <property type="nucleotide sequence ID" value="NZ_FMCR01000001.1"/>
</dbReference>
<evidence type="ECO:0000256" key="4">
    <source>
        <dbReference type="ARBA" id="ARBA00022989"/>
    </source>
</evidence>
<sequence>MRLPTLARTAAAVTVTAAAGATVTDASSRWYQRLRKPTWQPPPVAFPLAWTPLYALIAVAGARVLDRTSGTDRAAFTRAYGLNLALNFGWSALFFKAHRPTIALAEIAALNVSNLVLLRRAARADRVAGVALAPYAAWTLFATALNGTIVRLNTKR</sequence>
<dbReference type="FunFam" id="1.20.1260.100:FF:000001">
    <property type="entry name" value="translocator protein 2"/>
    <property type="match status" value="1"/>
</dbReference>
<dbReference type="Gene3D" id="1.20.1260.100">
    <property type="entry name" value="TspO/MBR protein"/>
    <property type="match status" value="1"/>
</dbReference>
<dbReference type="InterPro" id="IPR004307">
    <property type="entry name" value="TspO_MBR"/>
</dbReference>
<dbReference type="InterPro" id="IPR038330">
    <property type="entry name" value="TspO/MBR-related_sf"/>
</dbReference>
<evidence type="ECO:0000313" key="7">
    <source>
        <dbReference type="EMBL" id="SCE64695.1"/>
    </source>
</evidence>
<evidence type="ECO:0000256" key="6">
    <source>
        <dbReference type="SAM" id="Phobius"/>
    </source>
</evidence>
<evidence type="ECO:0000256" key="5">
    <source>
        <dbReference type="ARBA" id="ARBA00023136"/>
    </source>
</evidence>
<evidence type="ECO:0000313" key="8">
    <source>
        <dbReference type="Proteomes" id="UP000198864"/>
    </source>
</evidence>
<dbReference type="AlphaFoldDB" id="A0A1C4TZ10"/>
<reference evidence="7 8" key="1">
    <citation type="submission" date="2016-06" db="EMBL/GenBank/DDBJ databases">
        <authorList>
            <person name="Kjaerup R.B."/>
            <person name="Dalgaard T.S."/>
            <person name="Juul-Madsen H.R."/>
        </authorList>
    </citation>
    <scope>NUCLEOTIDE SEQUENCE [LARGE SCALE GENOMIC DNA]</scope>
    <source>
        <strain evidence="7 8">DSM 44871</strain>
    </source>
</reference>